<accession>A0ABP6PA63</accession>
<gene>
    <name evidence="2" type="ORF">GCM10010451_21420</name>
</gene>
<evidence type="ECO:0000256" key="1">
    <source>
        <dbReference type="SAM" id="MobiDB-lite"/>
    </source>
</evidence>
<evidence type="ECO:0008006" key="4">
    <source>
        <dbReference type="Google" id="ProtNLM"/>
    </source>
</evidence>
<dbReference type="Proteomes" id="UP001501866">
    <property type="component" value="Unassembled WGS sequence"/>
</dbReference>
<comment type="caution">
    <text evidence="2">The sequence shown here is derived from an EMBL/GenBank/DDBJ whole genome shotgun (WGS) entry which is preliminary data.</text>
</comment>
<sequence length="65" mass="6969">MHGLRLITNTVLHPDRTAIPWRGLPDSYGLLRQEPGASGACPHGRGPLAPPVSKPTDHRPSRQGA</sequence>
<feature type="region of interest" description="Disordered" evidence="1">
    <location>
        <begin position="30"/>
        <end position="65"/>
    </location>
</feature>
<evidence type="ECO:0000313" key="2">
    <source>
        <dbReference type="EMBL" id="GAA3172347.1"/>
    </source>
</evidence>
<feature type="compositionally biased region" description="Basic and acidic residues" evidence="1">
    <location>
        <begin position="55"/>
        <end position="65"/>
    </location>
</feature>
<keyword evidence="3" id="KW-1185">Reference proteome</keyword>
<dbReference type="EMBL" id="BAAAUH010000012">
    <property type="protein sequence ID" value="GAA3172347.1"/>
    <property type="molecule type" value="Genomic_DNA"/>
</dbReference>
<evidence type="ECO:0000313" key="3">
    <source>
        <dbReference type="Proteomes" id="UP001501866"/>
    </source>
</evidence>
<protein>
    <recommendedName>
        <fullName evidence="4">Transposase</fullName>
    </recommendedName>
</protein>
<proteinExistence type="predicted"/>
<name>A0ABP6PA63_9ACTN</name>
<reference evidence="3" key="1">
    <citation type="journal article" date="2019" name="Int. J. Syst. Evol. Microbiol.">
        <title>The Global Catalogue of Microorganisms (GCM) 10K type strain sequencing project: providing services to taxonomists for standard genome sequencing and annotation.</title>
        <authorList>
            <consortium name="The Broad Institute Genomics Platform"/>
            <consortium name="The Broad Institute Genome Sequencing Center for Infectious Disease"/>
            <person name="Wu L."/>
            <person name="Ma J."/>
        </authorList>
    </citation>
    <scope>NUCLEOTIDE SEQUENCE [LARGE SCALE GENOMIC DNA]</scope>
    <source>
        <strain evidence="3">JCM 9095</strain>
    </source>
</reference>
<organism evidence="2 3">
    <name type="scientific">Streptomyces virens</name>
    <dbReference type="NCBI Taxonomy" id="285572"/>
    <lineage>
        <taxon>Bacteria</taxon>
        <taxon>Bacillati</taxon>
        <taxon>Actinomycetota</taxon>
        <taxon>Actinomycetes</taxon>
        <taxon>Kitasatosporales</taxon>
        <taxon>Streptomycetaceae</taxon>
        <taxon>Streptomyces</taxon>
    </lineage>
</organism>